<gene>
    <name evidence="13" type="ORF">CAEBREN_14659</name>
</gene>
<organism evidence="14">
    <name type="scientific">Caenorhabditis brenneri</name>
    <name type="common">Nematode worm</name>
    <dbReference type="NCBI Taxonomy" id="135651"/>
    <lineage>
        <taxon>Eukaryota</taxon>
        <taxon>Metazoa</taxon>
        <taxon>Ecdysozoa</taxon>
        <taxon>Nematoda</taxon>
        <taxon>Chromadorea</taxon>
        <taxon>Rhabditida</taxon>
        <taxon>Rhabditina</taxon>
        <taxon>Rhabditomorpha</taxon>
        <taxon>Rhabditoidea</taxon>
        <taxon>Rhabditidae</taxon>
        <taxon>Peloderinae</taxon>
        <taxon>Caenorhabditis</taxon>
    </lineage>
</organism>
<dbReference type="OrthoDB" id="196264at2759"/>
<dbReference type="HOGENOM" id="CLU_299022_0_0_1"/>
<dbReference type="InterPro" id="IPR004709">
    <property type="entry name" value="NaH_exchanger"/>
</dbReference>
<dbReference type="GO" id="GO:0015386">
    <property type="term" value="F:potassium:proton antiporter activity"/>
    <property type="evidence" value="ECO:0007669"/>
    <property type="project" value="TreeGrafter"/>
</dbReference>
<dbReference type="InterPro" id="IPR018422">
    <property type="entry name" value="Cation/H_exchanger_CPA1"/>
</dbReference>
<dbReference type="FunCoup" id="G0M8X7">
    <property type="interactions" value="365"/>
</dbReference>
<dbReference type="Proteomes" id="UP000008068">
    <property type="component" value="Unassembled WGS sequence"/>
</dbReference>
<feature type="region of interest" description="Disordered" evidence="10">
    <location>
        <begin position="977"/>
        <end position="1004"/>
    </location>
</feature>
<proteinExistence type="inferred from homology"/>
<evidence type="ECO:0000256" key="8">
    <source>
        <dbReference type="ARBA" id="ARBA00023201"/>
    </source>
</evidence>
<dbReference type="GO" id="GO:0051453">
    <property type="term" value="P:regulation of intracellular pH"/>
    <property type="evidence" value="ECO:0007669"/>
    <property type="project" value="TreeGrafter"/>
</dbReference>
<comment type="subcellular location">
    <subcellularLocation>
        <location evidence="1">Membrane</location>
        <topology evidence="1">Multi-pass membrane protein</topology>
    </subcellularLocation>
</comment>
<evidence type="ECO:0000256" key="1">
    <source>
        <dbReference type="ARBA" id="ARBA00004141"/>
    </source>
</evidence>
<dbReference type="GO" id="GO:0098719">
    <property type="term" value="P:sodium ion import across plasma membrane"/>
    <property type="evidence" value="ECO:0007669"/>
    <property type="project" value="TreeGrafter"/>
</dbReference>
<dbReference type="OMA" id="FLENCER"/>
<keyword evidence="6 9" id="KW-0406">Ion transport</keyword>
<feature type="compositionally biased region" description="Basic and acidic residues" evidence="10">
    <location>
        <begin position="986"/>
        <end position="1004"/>
    </location>
</feature>
<protein>
    <recommendedName>
        <fullName evidence="9">Sodium/hydrogen exchanger</fullName>
    </recommendedName>
</protein>
<feature type="transmembrane region" description="Helical" evidence="11">
    <location>
        <begin position="483"/>
        <end position="502"/>
    </location>
</feature>
<keyword evidence="14" id="KW-1185">Reference proteome</keyword>
<reference evidence="14" key="1">
    <citation type="submission" date="2011-07" db="EMBL/GenBank/DDBJ databases">
        <authorList>
            <consortium name="Caenorhabditis brenneri Sequencing and Analysis Consortium"/>
            <person name="Wilson R.K."/>
        </authorList>
    </citation>
    <scope>NUCLEOTIDE SEQUENCE [LARGE SCALE GENOMIC DNA]</scope>
    <source>
        <strain evidence="14">PB2801</strain>
    </source>
</reference>
<dbReference type="Gene3D" id="6.10.140.1330">
    <property type="match status" value="1"/>
</dbReference>
<dbReference type="eggNOG" id="KOG1966">
    <property type="taxonomic scope" value="Eukaryota"/>
</dbReference>
<dbReference type="Pfam" id="PF00999">
    <property type="entry name" value="Na_H_Exchanger"/>
    <property type="match status" value="1"/>
</dbReference>
<evidence type="ECO:0000256" key="6">
    <source>
        <dbReference type="ARBA" id="ARBA00023065"/>
    </source>
</evidence>
<feature type="transmembrane region" description="Helical" evidence="11">
    <location>
        <begin position="737"/>
        <end position="760"/>
    </location>
</feature>
<evidence type="ECO:0000256" key="3">
    <source>
        <dbReference type="ARBA" id="ARBA00022692"/>
    </source>
</evidence>
<evidence type="ECO:0000256" key="5">
    <source>
        <dbReference type="ARBA" id="ARBA00023053"/>
    </source>
</evidence>
<feature type="transmembrane region" description="Helical" evidence="11">
    <location>
        <begin position="511"/>
        <end position="533"/>
    </location>
</feature>
<dbReference type="PANTHER" id="PTHR10110">
    <property type="entry name" value="SODIUM/HYDROGEN EXCHANGER"/>
    <property type="match status" value="1"/>
</dbReference>
<evidence type="ECO:0000313" key="13">
    <source>
        <dbReference type="EMBL" id="EGT30683.1"/>
    </source>
</evidence>
<evidence type="ECO:0000256" key="4">
    <source>
        <dbReference type="ARBA" id="ARBA00022989"/>
    </source>
</evidence>
<keyword evidence="8 9" id="KW-0739">Sodium transport</keyword>
<keyword evidence="5" id="KW-0915">Sodium</keyword>
<feature type="domain" description="Cation/H+ exchanger transmembrane" evidence="12">
    <location>
        <begin position="367"/>
        <end position="761"/>
    </location>
</feature>
<dbReference type="InterPro" id="IPR006153">
    <property type="entry name" value="Cation/H_exchanger_TM"/>
</dbReference>
<feature type="transmembrane region" description="Helical" evidence="11">
    <location>
        <begin position="385"/>
        <end position="403"/>
    </location>
</feature>
<evidence type="ECO:0000256" key="2">
    <source>
        <dbReference type="ARBA" id="ARBA00022448"/>
    </source>
</evidence>
<comment type="similarity">
    <text evidence="9">Belongs to the monovalent cation:proton antiporter 1 (CPA1) transporter (TC 2.A.36) family.</text>
</comment>
<feature type="transmembrane region" description="Helical" evidence="11">
    <location>
        <begin position="446"/>
        <end position="471"/>
    </location>
</feature>
<keyword evidence="9" id="KW-0050">Antiport</keyword>
<name>G0M8X7_CAEBE</name>
<dbReference type="AlphaFoldDB" id="G0M8X7"/>
<accession>G0M8X7</accession>
<dbReference type="NCBIfam" id="TIGR00840">
    <property type="entry name" value="b_cpa1"/>
    <property type="match status" value="1"/>
</dbReference>
<feature type="compositionally biased region" description="Polar residues" evidence="10">
    <location>
        <begin position="100"/>
        <end position="120"/>
    </location>
</feature>
<evidence type="ECO:0000256" key="11">
    <source>
        <dbReference type="SAM" id="Phobius"/>
    </source>
</evidence>
<keyword evidence="2 9" id="KW-0813">Transport</keyword>
<dbReference type="GO" id="GO:0005886">
    <property type="term" value="C:plasma membrane"/>
    <property type="evidence" value="ECO:0007669"/>
    <property type="project" value="TreeGrafter"/>
</dbReference>
<dbReference type="STRING" id="135651.G0M8X7"/>
<keyword evidence="4 11" id="KW-1133">Transmembrane helix</keyword>
<dbReference type="InParanoid" id="G0M8X7"/>
<keyword evidence="3 9" id="KW-0812">Transmembrane</keyword>
<dbReference type="EMBL" id="GL379787">
    <property type="protein sequence ID" value="EGT30683.1"/>
    <property type="molecule type" value="Genomic_DNA"/>
</dbReference>
<feature type="transmembrane region" description="Helical" evidence="11">
    <location>
        <begin position="415"/>
        <end position="434"/>
    </location>
</feature>
<feature type="transmembrane region" description="Helical" evidence="11">
    <location>
        <begin position="669"/>
        <end position="689"/>
    </location>
</feature>
<evidence type="ECO:0000256" key="10">
    <source>
        <dbReference type="SAM" id="MobiDB-lite"/>
    </source>
</evidence>
<evidence type="ECO:0000256" key="9">
    <source>
        <dbReference type="RuleBase" id="RU003722"/>
    </source>
</evidence>
<feature type="transmembrane region" description="Helical" evidence="11">
    <location>
        <begin position="359"/>
        <end position="378"/>
    </location>
</feature>
<feature type="transmembrane region" description="Helical" evidence="11">
    <location>
        <begin position="709"/>
        <end position="731"/>
    </location>
</feature>
<feature type="transmembrane region" description="Helical" evidence="11">
    <location>
        <begin position="553"/>
        <end position="577"/>
    </location>
</feature>
<feature type="region of interest" description="Disordered" evidence="10">
    <location>
        <begin position="97"/>
        <end position="120"/>
    </location>
</feature>
<evidence type="ECO:0000256" key="7">
    <source>
        <dbReference type="ARBA" id="ARBA00023136"/>
    </source>
</evidence>
<evidence type="ECO:0000259" key="12">
    <source>
        <dbReference type="Pfam" id="PF00999"/>
    </source>
</evidence>
<keyword evidence="7 11" id="KW-0472">Membrane</keyword>
<dbReference type="PANTHER" id="PTHR10110:SF194">
    <property type="entry name" value="NA(+)_H(+) ANTIPORTER NHX-3-RELATED"/>
    <property type="match status" value="1"/>
</dbReference>
<evidence type="ECO:0000313" key="14">
    <source>
        <dbReference type="Proteomes" id="UP000008068"/>
    </source>
</evidence>
<dbReference type="GO" id="GO:0015385">
    <property type="term" value="F:sodium:proton antiporter activity"/>
    <property type="evidence" value="ECO:0007669"/>
    <property type="project" value="InterPro"/>
</dbReference>
<dbReference type="PRINTS" id="PR01084">
    <property type="entry name" value="NAHEXCHNGR"/>
</dbReference>
<sequence>MSYVFCCACEVACSKKDATKVPTNPARRAHWATLLGSQFLENCERYTCPYVCNLHFGGKKRKKNALPEPVSLCFRIKNFKIWKVGRHVHNARHMLHHNQNENNSSPETSRDTTPVPSRGSSEANMICGACQFIGCWSSTSVCSSKPENKKEKLKQVNVDLTSAIFVSGSSYQNCTWYKFEMIAECRHDELGDDFERSAPTLSLHEKDHVKALNALLSVLSKGNRLEDIKRVSPFFATSAVESLNARAAFYATKDHFFSDIGFEIRTMLAAIDWNQKQFDELNGKREIISEKRYFNKTTKRHSKKYVKTPSDFTWRTEISEMATKVRKEGEPRSSTDVHMLTSESSDDLFNWNWDSVHQVYVITTWIFVASLAKILFNLMKPLSKWLPDSSLLIIVGLALGYILRHTTLHGASLDSHVFFLYLLPPIIFDAGYFMPNRALFENFESVFVFSVIGTLWNTFAIGGSLLIMSQYNLFTMSFTTFEILVFSALISAVDPVAVIAVFEEIHVNEFLFINVFGEALFNDGVTVVLYQMFKSFALIGSEHLSPWDYATGGLSFFVVAMGGAAIGIIFAIVTSLVTKYTQEIRILAPVFIFLLPYMAYLTAEMVSLSSIIAIAVCGMLMKQYIKGNITEAATNSVKYFTKMLSQCSETVIFMFLGLSTISSEHHVDLVFIGATLSFCLIYRAIGVMVQCYLLNKFRAKQFKFVDQFILSYGGLRGAIAYGLAVSIPASISAKPMFITTTIAVIYFTVFLQGITIKPLVNCLKIKRKEDRDATMVESVYNKYLDYMMSGLEDIAGQQGHYSFIENFERFNAKVIKPVLMRHETRQNFDATSIIRAYEKITLEDAIKLTKAKGALQNKRLEKVKSSSRVAREQQTVTPKDVQLARVMESGENIEQLYNLFSDLLDMKLGELKKQADKVGKSSEDDIQDDYMAQMGRFLRMSLCSYYFKFQGSHSTLHSMHHSAAHLATGTLFHRGPRRLSTGDLRGNMRDSKKQKHSMFELRHV</sequence>